<feature type="domain" description="RRM" evidence="6">
    <location>
        <begin position="42"/>
        <end position="120"/>
    </location>
</feature>
<feature type="domain" description="RRM" evidence="6">
    <location>
        <begin position="217"/>
        <end position="297"/>
    </location>
</feature>
<dbReference type="FunFam" id="3.30.70.330:FF:000022">
    <property type="entry name" value="APOBEC1 complementation factor isoform X1"/>
    <property type="match status" value="1"/>
</dbReference>
<keyword evidence="3" id="KW-0677">Repeat</keyword>
<keyword evidence="4 5" id="KW-0694">RNA-binding</keyword>
<comment type="subcellular location">
    <subcellularLocation>
        <location evidence="1">Cytoplasm</location>
    </subcellularLocation>
</comment>
<keyword evidence="2" id="KW-0963">Cytoplasm</keyword>
<feature type="domain" description="RRM" evidence="6">
    <location>
        <begin position="122"/>
        <end position="204"/>
    </location>
</feature>
<dbReference type="STRING" id="1965070.A0A443QA77"/>
<dbReference type="InterPro" id="IPR000504">
    <property type="entry name" value="RRM_dom"/>
</dbReference>
<reference evidence="7 8" key="1">
    <citation type="journal article" date="2018" name="Gigascience">
        <title>Genomes of trombidid mites reveal novel predicted allergens and laterally-transferred genes associated with secondary metabolism.</title>
        <authorList>
            <person name="Dong X."/>
            <person name="Chaisiri K."/>
            <person name="Xia D."/>
            <person name="Armstrong S.D."/>
            <person name="Fang Y."/>
            <person name="Donnelly M.J."/>
            <person name="Kadowaki T."/>
            <person name="McGarry J.W."/>
            <person name="Darby A.C."/>
            <person name="Makepeace B.L."/>
        </authorList>
    </citation>
    <scope>NUCLEOTIDE SEQUENCE [LARGE SCALE GENOMIC DNA]</scope>
    <source>
        <strain evidence="7">UoL-WK</strain>
    </source>
</reference>
<dbReference type="AlphaFoldDB" id="A0A443QA77"/>
<dbReference type="Pfam" id="PF00076">
    <property type="entry name" value="RRM_1"/>
    <property type="match status" value="3"/>
</dbReference>
<evidence type="ECO:0000256" key="3">
    <source>
        <dbReference type="ARBA" id="ARBA00022737"/>
    </source>
</evidence>
<comment type="caution">
    <text evidence="7">The sequence shown here is derived from an EMBL/GenBank/DDBJ whole genome shotgun (WGS) entry which is preliminary data.</text>
</comment>
<evidence type="ECO:0000256" key="2">
    <source>
        <dbReference type="ARBA" id="ARBA00022490"/>
    </source>
</evidence>
<proteinExistence type="predicted"/>
<dbReference type="PROSITE" id="PS50102">
    <property type="entry name" value="RRM"/>
    <property type="match status" value="3"/>
</dbReference>
<dbReference type="InterPro" id="IPR012677">
    <property type="entry name" value="Nucleotide-bd_a/b_plait_sf"/>
</dbReference>
<dbReference type="Proteomes" id="UP000285301">
    <property type="component" value="Unassembled WGS sequence"/>
</dbReference>
<dbReference type="SUPFAM" id="SSF54928">
    <property type="entry name" value="RNA-binding domain, RBD"/>
    <property type="match status" value="2"/>
</dbReference>
<dbReference type="CDD" id="cd12250">
    <property type="entry name" value="RRM2_hnRNPR_like"/>
    <property type="match status" value="1"/>
</dbReference>
<dbReference type="NCBIfam" id="TIGR01648">
    <property type="entry name" value="hnRNP-R-Q"/>
    <property type="match status" value="1"/>
</dbReference>
<evidence type="ECO:0000313" key="7">
    <source>
        <dbReference type="EMBL" id="RWR99930.1"/>
    </source>
</evidence>
<dbReference type="GO" id="GO:0003723">
    <property type="term" value="F:RNA binding"/>
    <property type="evidence" value="ECO:0007669"/>
    <property type="project" value="UniProtKB-UniRule"/>
</dbReference>
<dbReference type="CDD" id="cd12249">
    <property type="entry name" value="RRM1_hnRNPR_like"/>
    <property type="match status" value="1"/>
</dbReference>
<name>A0A443QA77_9ACAR</name>
<accession>A0A443QA77</accession>
<dbReference type="Gene3D" id="3.30.70.330">
    <property type="match status" value="3"/>
</dbReference>
<dbReference type="SMART" id="SM00360">
    <property type="entry name" value="RRM"/>
    <property type="match status" value="3"/>
</dbReference>
<protein>
    <submittedName>
        <fullName evidence="7">APOBEC1 complementation factor-like protein</fullName>
    </submittedName>
</protein>
<evidence type="ECO:0000256" key="1">
    <source>
        <dbReference type="ARBA" id="ARBA00004496"/>
    </source>
</evidence>
<evidence type="ECO:0000256" key="5">
    <source>
        <dbReference type="PROSITE-ProRule" id="PRU00176"/>
    </source>
</evidence>
<dbReference type="OrthoDB" id="3800936at2759"/>
<gene>
    <name evidence="7" type="ORF">B4U79_10906</name>
</gene>
<dbReference type="InterPro" id="IPR035979">
    <property type="entry name" value="RBD_domain_sf"/>
</dbReference>
<organism evidence="7 8">
    <name type="scientific">Dinothrombium tinctorium</name>
    <dbReference type="NCBI Taxonomy" id="1965070"/>
    <lineage>
        <taxon>Eukaryota</taxon>
        <taxon>Metazoa</taxon>
        <taxon>Ecdysozoa</taxon>
        <taxon>Arthropoda</taxon>
        <taxon>Chelicerata</taxon>
        <taxon>Arachnida</taxon>
        <taxon>Acari</taxon>
        <taxon>Acariformes</taxon>
        <taxon>Trombidiformes</taxon>
        <taxon>Prostigmata</taxon>
        <taxon>Anystina</taxon>
        <taxon>Parasitengona</taxon>
        <taxon>Trombidioidea</taxon>
        <taxon>Trombidiidae</taxon>
        <taxon>Dinothrombium</taxon>
    </lineage>
</organism>
<evidence type="ECO:0000313" key="8">
    <source>
        <dbReference type="Proteomes" id="UP000285301"/>
    </source>
</evidence>
<evidence type="ECO:0000259" key="6">
    <source>
        <dbReference type="PROSITE" id="PS50102"/>
    </source>
</evidence>
<dbReference type="InterPro" id="IPR006535">
    <property type="entry name" value="HnRNP_R/Q_splicing_fac"/>
</dbReference>
<dbReference type="EMBL" id="NCKU01013022">
    <property type="protein sequence ID" value="RWR99930.1"/>
    <property type="molecule type" value="Genomic_DNA"/>
</dbReference>
<keyword evidence="8" id="KW-1185">Reference proteome</keyword>
<dbReference type="FunFam" id="3.30.70.330:FF:000026">
    <property type="entry name" value="APOBEC1 complementation factor isoform X1"/>
    <property type="match status" value="1"/>
</dbReference>
<dbReference type="GO" id="GO:0005737">
    <property type="term" value="C:cytoplasm"/>
    <property type="evidence" value="ECO:0007669"/>
    <property type="project" value="UniProtKB-SubCell"/>
</dbReference>
<sequence length="375" mass="43502">MSKEEALLALMHRTKYLVVQENGQRKYGPPPDWIGPPPRKGSEVFIGKIPRDCYEDEIVPLFEQIGKVYELRLMMDFSGANRGYGFLMYTTPNDAKRAVKQLNNYEIRPGKTIGVVNSLDNCRLFVGKIPKDKTREEIIEAMSKVTQGVVNAIVHSYARDRTKNRGYAFVEYENHRAAAMARRKLLPGKIKLFDCDIQVDWADPEPEVDEETMSKVKILYVRNIRASATEEDMRRYFSLNGRFLLERVKKIKDYGFVHYSCREHAEEALQALRTQQELEDCELCQDGCKLEITWAKPVNRLDASHLRMDATKMAYSWNGREVEKSEKPNQKSRVIVQSPPMYINETQYPHYSSSFLAHPYGDAPVYNQYPLMYQK</sequence>
<dbReference type="PANTHER" id="PTHR21245">
    <property type="entry name" value="HETEROGENEOUS NUCLEAR RIBONUCLEOPROTEIN"/>
    <property type="match status" value="1"/>
</dbReference>
<evidence type="ECO:0000256" key="4">
    <source>
        <dbReference type="ARBA" id="ARBA00022884"/>
    </source>
</evidence>